<keyword evidence="6 8" id="KW-0496">Mitochondrion</keyword>
<dbReference type="OrthoDB" id="107372at2759"/>
<evidence type="ECO:0000256" key="9">
    <source>
        <dbReference type="SAM" id="MobiDB-lite"/>
    </source>
</evidence>
<sequence>MVFQRASAAGCAACRVSLVRIFAAPATPALRLRPLRPCAILSSPSSFLLPRSRFYSTDKAESLENPSEEQPAEQPDEQEEPWYLQEEAPRHPTLIPTLAPLPDIPEGAPAILADLVKQVVEDMGLDELNLLDLRKLNPPAALGPNLIMLFGTARSERHLHVAAGRLKSWLRERGIRADADGWLGKNEFKIKMRRRMKKARLLGVSEQSINPDDGLATRWICVNLGTIGTTQAPETTLESSDGRFAGFGTRQTGTTIVVQMMVESKRKELNLEKLWSDILARGLKNQEMVQDDIHYIEANTPANEIPMFDENVSDKGLARPQQRRFFSTSCRRLAPPDAGFDQVTQPPPPPSPSSMTPGASTSSSVDTLLDPMSYLTRQSAQLADLQAQLQSLSAQEAVQALSPTEAGRPSAFMRKWNNAIRYIPPEHSWELRHSLAIAERRLGVPTATLKGLQDLVEEMELLGVSCTRDQFLLLLQVAYVEPVDSPASLESQSKFVLEVTRIMAERGEPILTVDVTTTLIESLARSPTQGPEQRQLQSALETTMKQADMPWIGEDATLRLLDAYAMQDNWDGWWQVWRMAPKHLERRSERLYTAMWRIMADTNHQARCREAVRICFPEMLNEEPTVQPVGELKEALEACLRVADPAAEEIAKSVIVHDMKTKLMSYWEFVHIFRAMNPVSHRHRTSG</sequence>
<keyword evidence="5 8" id="KW-0809">Transit peptide</keyword>
<evidence type="ECO:0000256" key="1">
    <source>
        <dbReference type="ARBA" id="ARBA00003470"/>
    </source>
</evidence>
<reference evidence="10 11" key="1">
    <citation type="journal article" date="2018" name="Mycol. Prog.">
        <title>Coniella lustricola, a new species from submerged detritus.</title>
        <authorList>
            <person name="Raudabaugh D.B."/>
            <person name="Iturriaga T."/>
            <person name="Carver A."/>
            <person name="Mondo S."/>
            <person name="Pangilinan J."/>
            <person name="Lipzen A."/>
            <person name="He G."/>
            <person name="Amirebrahimi M."/>
            <person name="Grigoriev I.V."/>
            <person name="Miller A.N."/>
        </authorList>
    </citation>
    <scope>NUCLEOTIDE SEQUENCE [LARGE SCALE GENOMIC DNA]</scope>
    <source>
        <strain evidence="10 11">B22-T-1</strain>
    </source>
</reference>
<keyword evidence="11" id="KW-1185">Reference proteome</keyword>
<feature type="compositionally biased region" description="Acidic residues" evidence="9">
    <location>
        <begin position="66"/>
        <end position="79"/>
    </location>
</feature>
<dbReference type="InParanoid" id="A0A2T3A3V4"/>
<evidence type="ECO:0000313" key="11">
    <source>
        <dbReference type="Proteomes" id="UP000241462"/>
    </source>
</evidence>
<evidence type="ECO:0000256" key="7">
    <source>
        <dbReference type="ARBA" id="ARBA00023136"/>
    </source>
</evidence>
<feature type="region of interest" description="Disordered" evidence="9">
    <location>
        <begin position="58"/>
        <end position="79"/>
    </location>
</feature>
<evidence type="ECO:0000313" key="10">
    <source>
        <dbReference type="EMBL" id="PSR82366.1"/>
    </source>
</evidence>
<dbReference type="STRING" id="2025994.A0A2T3A3V4"/>
<keyword evidence="4 8" id="KW-0999">Mitochondrion inner membrane</keyword>
<proteinExistence type="inferred from homology"/>
<feature type="compositionally biased region" description="Low complexity" evidence="9">
    <location>
        <begin position="353"/>
        <end position="364"/>
    </location>
</feature>
<keyword evidence="7 8" id="KW-0472">Membrane</keyword>
<evidence type="ECO:0000256" key="4">
    <source>
        <dbReference type="ARBA" id="ARBA00022792"/>
    </source>
</evidence>
<accession>A0A2T3A3V4</accession>
<evidence type="ECO:0000256" key="5">
    <source>
        <dbReference type="ARBA" id="ARBA00022946"/>
    </source>
</evidence>
<dbReference type="PANTHER" id="PTHR28087:SF1">
    <property type="entry name" value="ATPASE SYNTHESIS PROTEIN 25, MITOCHONDRIAL"/>
    <property type="match status" value="1"/>
</dbReference>
<evidence type="ECO:0000256" key="2">
    <source>
        <dbReference type="ARBA" id="ARBA00004443"/>
    </source>
</evidence>
<protein>
    <recommendedName>
        <fullName evidence="8">ATPase synthesis protein 25</fullName>
    </recommendedName>
</protein>
<name>A0A2T3A3V4_9PEZI</name>
<dbReference type="InterPro" id="IPR040152">
    <property type="entry name" value="Atp25"/>
</dbReference>
<dbReference type="InterPro" id="IPR043519">
    <property type="entry name" value="NT_sf"/>
</dbReference>
<dbReference type="Gene3D" id="3.30.460.10">
    <property type="entry name" value="Beta Polymerase, domain 2"/>
    <property type="match status" value="1"/>
</dbReference>
<dbReference type="GO" id="GO:0048255">
    <property type="term" value="P:mRNA stabilization"/>
    <property type="evidence" value="ECO:0007669"/>
    <property type="project" value="TreeGrafter"/>
</dbReference>
<dbReference type="Proteomes" id="UP000241462">
    <property type="component" value="Unassembled WGS sequence"/>
</dbReference>
<dbReference type="PANTHER" id="PTHR28087">
    <property type="entry name" value="ATPASE SYNTHESIS PROTEIN 25, MITOCHONDRIAL"/>
    <property type="match status" value="1"/>
</dbReference>
<comment type="function">
    <text evidence="1">Probable mitochondrial mRNA stabilization factor.</text>
</comment>
<comment type="similarity">
    <text evidence="3 8">Belongs to the ATP25 family.</text>
</comment>
<dbReference type="EMBL" id="KZ678479">
    <property type="protein sequence ID" value="PSR82366.1"/>
    <property type="molecule type" value="Genomic_DNA"/>
</dbReference>
<feature type="region of interest" description="Disordered" evidence="9">
    <location>
        <begin position="336"/>
        <end position="366"/>
    </location>
</feature>
<gene>
    <name evidence="10" type="ORF">BD289DRAFT_454331</name>
</gene>
<dbReference type="GO" id="GO:0140053">
    <property type="term" value="P:mitochondrial gene expression"/>
    <property type="evidence" value="ECO:0007669"/>
    <property type="project" value="UniProtKB-UniRule"/>
</dbReference>
<evidence type="ECO:0000256" key="6">
    <source>
        <dbReference type="ARBA" id="ARBA00023128"/>
    </source>
</evidence>
<dbReference type="AlphaFoldDB" id="A0A2T3A3V4"/>
<evidence type="ECO:0000256" key="3">
    <source>
        <dbReference type="ARBA" id="ARBA00010787"/>
    </source>
</evidence>
<evidence type="ECO:0000256" key="8">
    <source>
        <dbReference type="RuleBase" id="RU367062"/>
    </source>
</evidence>
<comment type="subcellular location">
    <subcellularLocation>
        <location evidence="2 8">Mitochondrion inner membrane</location>
        <topology evidence="2 8">Peripheral membrane protein</topology>
        <orientation evidence="2 8">Matrix side</orientation>
    </subcellularLocation>
</comment>
<organism evidence="10 11">
    <name type="scientific">Coniella lustricola</name>
    <dbReference type="NCBI Taxonomy" id="2025994"/>
    <lineage>
        <taxon>Eukaryota</taxon>
        <taxon>Fungi</taxon>
        <taxon>Dikarya</taxon>
        <taxon>Ascomycota</taxon>
        <taxon>Pezizomycotina</taxon>
        <taxon>Sordariomycetes</taxon>
        <taxon>Sordariomycetidae</taxon>
        <taxon>Diaporthales</taxon>
        <taxon>Schizoparmaceae</taxon>
        <taxon>Coniella</taxon>
    </lineage>
</organism>
<comment type="function">
    <text evidence="8">Mitochondrial mRNA stabilization factor.</text>
</comment>
<dbReference type="GO" id="GO:0005743">
    <property type="term" value="C:mitochondrial inner membrane"/>
    <property type="evidence" value="ECO:0007669"/>
    <property type="project" value="UniProtKB-SubCell"/>
</dbReference>